<gene>
    <name evidence="1" type="ORF">BLIG_02030</name>
</gene>
<name>C5ED07_BIFLI</name>
<dbReference type="HOGENOM" id="CLU_2987474_0_0_11"/>
<protein>
    <submittedName>
        <fullName evidence="1">Uncharacterized protein</fullName>
    </submittedName>
</protein>
<dbReference type="EMBL" id="DS990242">
    <property type="protein sequence ID" value="EEQ55901.1"/>
    <property type="molecule type" value="Genomic_DNA"/>
</dbReference>
<dbReference type="Proteomes" id="UP000005084">
    <property type="component" value="Unassembled WGS sequence"/>
</dbReference>
<reference evidence="1" key="1">
    <citation type="submission" date="2008-08" db="EMBL/GenBank/DDBJ databases">
        <title>Annotation of Bifidobacterium longum subsp. infantis CCUG 52486.</title>
        <authorList>
            <consortium name="The Broad Institute Genome Sequencing Platform"/>
            <person name="Gougoulias C."/>
            <person name="Tuohy K.M."/>
            <person name="Gibson G.R."/>
            <person name="Ward D."/>
            <person name="Mehta T."/>
            <person name="Young S."/>
            <person name="Jaffe D."/>
            <person name="Gnerre S."/>
            <person name="Berlin A."/>
            <person name="Heiman D."/>
            <person name="Hepburn T."/>
            <person name="Shea T."/>
            <person name="Sykes S."/>
            <person name="Alvarado L."/>
            <person name="Kodira C."/>
            <person name="Borodovsky M."/>
            <person name="Lander E."/>
            <person name="Galagan J."/>
            <person name="Nusbaum C."/>
            <person name="Birren B."/>
        </authorList>
    </citation>
    <scope>NUCLEOTIDE SEQUENCE [LARGE SCALE GENOMIC DNA]</scope>
    <source>
        <strain evidence="1">CCUG 52486</strain>
    </source>
</reference>
<sequence length="57" mass="6848">MAEVLAVAADESPLVFRHFRVVDRLWEWRVPGRVPYNSEIRSVRSRFWFTGFRLKNP</sequence>
<dbReference type="AlphaFoldDB" id="C5ED07"/>
<organism evidence="1">
    <name type="scientific">Bifidobacterium longum subsp. infantis CCUG 52486</name>
    <dbReference type="NCBI Taxonomy" id="537937"/>
    <lineage>
        <taxon>Bacteria</taxon>
        <taxon>Bacillati</taxon>
        <taxon>Actinomycetota</taxon>
        <taxon>Actinomycetes</taxon>
        <taxon>Bifidobacteriales</taxon>
        <taxon>Bifidobacteriaceae</taxon>
        <taxon>Bifidobacterium</taxon>
    </lineage>
</organism>
<evidence type="ECO:0000313" key="1">
    <source>
        <dbReference type="EMBL" id="EEQ55901.1"/>
    </source>
</evidence>
<proteinExistence type="predicted"/>
<accession>C5ED07</accession>